<dbReference type="InterPro" id="IPR004469">
    <property type="entry name" value="PSP"/>
</dbReference>
<evidence type="ECO:0000256" key="1">
    <source>
        <dbReference type="ARBA" id="ARBA00001946"/>
    </source>
</evidence>
<feature type="active site" description="Proton donor" evidence="11">
    <location>
        <position position="343"/>
    </location>
</feature>
<comment type="caution">
    <text evidence="12">The sequence shown here is derived from an EMBL/GenBank/DDBJ whole genome shotgun (WGS) entry which is preliminary data.</text>
</comment>
<evidence type="ECO:0000313" key="12">
    <source>
        <dbReference type="EMBL" id="CCJ28756.1"/>
    </source>
</evidence>
<dbReference type="InterPro" id="IPR036412">
    <property type="entry name" value="HAD-like_sf"/>
</dbReference>
<dbReference type="GO" id="GO:0036424">
    <property type="term" value="F:L-phosphoserine phosphatase activity"/>
    <property type="evidence" value="ECO:0007669"/>
    <property type="project" value="InterPro"/>
</dbReference>
<dbReference type="Gene3D" id="3.40.50.1000">
    <property type="entry name" value="HAD superfamily/HAD-like"/>
    <property type="match status" value="1"/>
</dbReference>
<keyword evidence="5" id="KW-0028">Amino-acid biosynthesis</keyword>
<dbReference type="Proteomes" id="UP000010422">
    <property type="component" value="Unassembled WGS sequence"/>
</dbReference>
<dbReference type="GO" id="GO:0005737">
    <property type="term" value="C:cytoplasm"/>
    <property type="evidence" value="ECO:0007669"/>
    <property type="project" value="TreeGrafter"/>
</dbReference>
<reference evidence="12 13" key="1">
    <citation type="journal article" date="2012" name="MBio">
        <title>De novo assembly of the Pneumocystis jirovecii genome from a single bronchoalveolar lavage fluid specimen from a patient.</title>
        <authorList>
            <person name="Cisse O.H."/>
            <person name="Pagni M."/>
            <person name="Hauser P.M."/>
        </authorList>
    </citation>
    <scope>NUCLEOTIDE SEQUENCE [LARGE SCALE GENOMIC DNA]</scope>
    <source>
        <strain evidence="12 13">SE8</strain>
    </source>
</reference>
<dbReference type="PANTHER" id="PTHR43344">
    <property type="entry name" value="PHOSPHOSERINE PHOSPHATASE"/>
    <property type="match status" value="1"/>
</dbReference>
<dbReference type="VEuPathDB" id="FungiDB:PNEJI1_003067"/>
<evidence type="ECO:0000256" key="2">
    <source>
        <dbReference type="ARBA" id="ARBA00005135"/>
    </source>
</evidence>
<dbReference type="EMBL" id="CAKM01000117">
    <property type="protein sequence ID" value="CCJ28756.1"/>
    <property type="molecule type" value="Genomic_DNA"/>
</dbReference>
<evidence type="ECO:0000256" key="9">
    <source>
        <dbReference type="ARBA" id="ARBA00023299"/>
    </source>
</evidence>
<protein>
    <recommendedName>
        <fullName evidence="4">phosphoserine phosphatase</fullName>
        <ecNumber evidence="4">3.1.3.3</ecNumber>
    </recommendedName>
    <alternativeName>
        <fullName evidence="10">O-phosphoserine phosphohydrolase</fullName>
    </alternativeName>
</protein>
<dbReference type="EC" id="3.1.3.3" evidence="4"/>
<dbReference type="SUPFAM" id="SSF56784">
    <property type="entry name" value="HAD-like"/>
    <property type="match status" value="1"/>
</dbReference>
<accession>L0P8N2</accession>
<evidence type="ECO:0000256" key="11">
    <source>
        <dbReference type="PIRSR" id="PIRSR604469-1"/>
    </source>
</evidence>
<evidence type="ECO:0000256" key="4">
    <source>
        <dbReference type="ARBA" id="ARBA00012640"/>
    </source>
</evidence>
<proteinExistence type="inferred from homology"/>
<feature type="active site" description="Nucleophile" evidence="11">
    <location>
        <position position="341"/>
    </location>
</feature>
<evidence type="ECO:0000256" key="10">
    <source>
        <dbReference type="ARBA" id="ARBA00031693"/>
    </source>
</evidence>
<dbReference type="InterPro" id="IPR023214">
    <property type="entry name" value="HAD_sf"/>
</dbReference>
<keyword evidence="7" id="KW-0378">Hydrolase</keyword>
<keyword evidence="8" id="KW-0460">Magnesium</keyword>
<dbReference type="PANTHER" id="PTHR43344:SF2">
    <property type="entry name" value="PHOSPHOSERINE PHOSPHATASE"/>
    <property type="match status" value="1"/>
</dbReference>
<dbReference type="STRING" id="1209962.L0P8N2"/>
<dbReference type="Pfam" id="PF12710">
    <property type="entry name" value="HAD"/>
    <property type="match status" value="1"/>
</dbReference>
<dbReference type="SFLD" id="SFLDS00003">
    <property type="entry name" value="Haloacid_Dehalogenase"/>
    <property type="match status" value="1"/>
</dbReference>
<keyword evidence="6" id="KW-0479">Metal-binding</keyword>
<comment type="cofactor">
    <cofactor evidence="1">
        <name>Mg(2+)</name>
        <dbReference type="ChEBI" id="CHEBI:18420"/>
    </cofactor>
</comment>
<dbReference type="AlphaFoldDB" id="L0P8N2"/>
<name>L0P8N2_PNEJI</name>
<sequence>MTINNYLLRIDRWKWPASELFRIFDYQELLNYLETLKSVSIYQVDNKNDLFHENFKKKMYSLTEKSAEFFEKLEQRLIKSHFFCLNAIILIQKKIKEEALSDFFNLENCICFLKECIFELLNKYDQISGLNMSSVFLANTPLFLMLHYPEPVDLEDYLKIYIRSQIKHKIQTDDLLYKKELKRIIILTLYNAHYEKMKSLLNILSLQKIIINNIFYQSERDKPILNIKVSMNIGNPDFLKNLLKMCLQKEIFLLVSMEKFQYFIPDFEINLIETNIWVATIIKSERIPIEMLLEWFKLLESYSIKVLIISDLTDISFKCIEYVLLQSDSVYKKKKRLIAFDMDSTLIEQEMIDEIARFCGIFEKAITQASMNGKIDFSESLKQRVSLLKGIHLKVFEDLKKKIVFTEGAHSLCKILKKNGFKTAVISGGFMPIANYIKEVLNLDYAYANNIEISENGLYLTGNIDGPIIDGQKKAEILKSIANIENIDINETIAVGDGFNDLWMLNTAGLGIAFNAKPKLQEKAPNTLNAKSLMNILYVLGYSEKEQIEMLKT</sequence>
<dbReference type="CDD" id="cd07500">
    <property type="entry name" value="HAD_PSP"/>
    <property type="match status" value="1"/>
</dbReference>
<dbReference type="NCBIfam" id="TIGR01488">
    <property type="entry name" value="HAD-SF-IB"/>
    <property type="match status" value="1"/>
</dbReference>
<organism evidence="13">
    <name type="scientific">Pneumocystis jirovecii</name>
    <name type="common">Human pneumocystis pneumonia agent</name>
    <dbReference type="NCBI Taxonomy" id="42068"/>
    <lineage>
        <taxon>Eukaryota</taxon>
        <taxon>Fungi</taxon>
        <taxon>Dikarya</taxon>
        <taxon>Ascomycota</taxon>
        <taxon>Taphrinomycotina</taxon>
        <taxon>Pneumocystomycetes</taxon>
        <taxon>Pneumocystaceae</taxon>
        <taxon>Pneumocystis</taxon>
    </lineage>
</organism>
<dbReference type="SFLD" id="SFLDG01137">
    <property type="entry name" value="C1.6.1:_Phosphoserine_Phosphat"/>
    <property type="match status" value="1"/>
</dbReference>
<dbReference type="GO" id="GO:0006564">
    <property type="term" value="P:L-serine biosynthetic process"/>
    <property type="evidence" value="ECO:0007669"/>
    <property type="project" value="UniProtKB-KW"/>
</dbReference>
<dbReference type="SFLD" id="SFLDF00029">
    <property type="entry name" value="phosphoserine_phosphatase"/>
    <property type="match status" value="1"/>
</dbReference>
<evidence type="ECO:0000256" key="8">
    <source>
        <dbReference type="ARBA" id="ARBA00022842"/>
    </source>
</evidence>
<keyword evidence="9" id="KW-0718">Serine biosynthesis</keyword>
<dbReference type="InParanoid" id="L0P8N2"/>
<comment type="similarity">
    <text evidence="3">Belongs to the HAD-like hydrolase superfamily. SerB family.</text>
</comment>
<evidence type="ECO:0000313" key="13">
    <source>
        <dbReference type="Proteomes" id="UP000010422"/>
    </source>
</evidence>
<evidence type="ECO:0000256" key="3">
    <source>
        <dbReference type="ARBA" id="ARBA00009184"/>
    </source>
</evidence>
<gene>
    <name evidence="12" type="ORF">PNEJI1_003067</name>
</gene>
<dbReference type="UniPathway" id="UPA00135">
    <property type="reaction ID" value="UER00198"/>
</dbReference>
<dbReference type="NCBIfam" id="TIGR00338">
    <property type="entry name" value="serB"/>
    <property type="match status" value="1"/>
</dbReference>
<dbReference type="SFLD" id="SFLDG01136">
    <property type="entry name" value="C1.6:_Phosphoserine_Phosphatas"/>
    <property type="match status" value="1"/>
</dbReference>
<dbReference type="GO" id="GO:0000287">
    <property type="term" value="F:magnesium ion binding"/>
    <property type="evidence" value="ECO:0007669"/>
    <property type="project" value="TreeGrafter"/>
</dbReference>
<comment type="pathway">
    <text evidence="2">Amino-acid biosynthesis; L-serine biosynthesis; L-serine from 3-phospho-D-glycerate: step 3/3.</text>
</comment>
<dbReference type="InterPro" id="IPR050582">
    <property type="entry name" value="HAD-like_SerB"/>
</dbReference>
<evidence type="ECO:0000256" key="6">
    <source>
        <dbReference type="ARBA" id="ARBA00022723"/>
    </source>
</evidence>
<evidence type="ECO:0000256" key="5">
    <source>
        <dbReference type="ARBA" id="ARBA00022605"/>
    </source>
</evidence>
<evidence type="ECO:0000256" key="7">
    <source>
        <dbReference type="ARBA" id="ARBA00022801"/>
    </source>
</evidence>